<keyword evidence="5" id="KW-1185">Reference proteome</keyword>
<sequence>MITRSRGRSLLTALLILPVSASMPIQALSPPTPAAEPRAGASRVATTAYEPAWSWPLSPAPQVIRDFRAPPQRWLAGHRGADLAALPGAQVLSPSAGTVVFAGWVVNRPVMTVDVGGGLLASFEPVDASVSTGDSVTEGEVIGVLAEAPSPGHCAVSCLHWGVRLNGNYVNPLIYVTDRRPSVLLPLQRGR</sequence>
<dbReference type="Gene3D" id="2.70.70.10">
    <property type="entry name" value="Glucose Permease (Domain IIA)"/>
    <property type="match status" value="1"/>
</dbReference>
<dbReference type="SUPFAM" id="SSF51261">
    <property type="entry name" value="Duplicated hybrid motif"/>
    <property type="match status" value="1"/>
</dbReference>
<proteinExistence type="predicted"/>
<dbReference type="CDD" id="cd12797">
    <property type="entry name" value="M23_peptidase"/>
    <property type="match status" value="1"/>
</dbReference>
<dbReference type="GO" id="GO:0004222">
    <property type="term" value="F:metalloendopeptidase activity"/>
    <property type="evidence" value="ECO:0007669"/>
    <property type="project" value="TreeGrafter"/>
</dbReference>
<dbReference type="InterPro" id="IPR011055">
    <property type="entry name" value="Dup_hybrid_motif"/>
</dbReference>
<dbReference type="InterPro" id="IPR050570">
    <property type="entry name" value="Cell_wall_metabolism_enzyme"/>
</dbReference>
<dbReference type="Proteomes" id="UP000680588">
    <property type="component" value="Chromosome"/>
</dbReference>
<reference evidence="4" key="1">
    <citation type="submission" date="2021-06" db="EMBL/GenBank/DDBJ databases">
        <title>Novel species in genus Arthrobacter.</title>
        <authorList>
            <person name="Zhang G."/>
        </authorList>
    </citation>
    <scope>NUCLEOTIDE SEQUENCE</scope>
    <source>
        <strain evidence="4">Zg-ZUI122</strain>
    </source>
</reference>
<evidence type="ECO:0000256" key="2">
    <source>
        <dbReference type="SAM" id="SignalP"/>
    </source>
</evidence>
<organism evidence="4 5">
    <name type="scientific">Arthrobacter sunyaminii</name>
    <dbReference type="NCBI Taxonomy" id="2816859"/>
    <lineage>
        <taxon>Bacteria</taxon>
        <taxon>Bacillati</taxon>
        <taxon>Actinomycetota</taxon>
        <taxon>Actinomycetes</taxon>
        <taxon>Micrococcales</taxon>
        <taxon>Micrococcaceae</taxon>
        <taxon>Arthrobacter</taxon>
    </lineage>
</organism>
<dbReference type="KEGG" id="asun:KG104_05830"/>
<accession>A0A975S7I4</accession>
<evidence type="ECO:0000256" key="1">
    <source>
        <dbReference type="ARBA" id="ARBA00022729"/>
    </source>
</evidence>
<dbReference type="InterPro" id="IPR016047">
    <property type="entry name" value="M23ase_b-sheet_dom"/>
</dbReference>
<evidence type="ECO:0000259" key="3">
    <source>
        <dbReference type="Pfam" id="PF01551"/>
    </source>
</evidence>
<keyword evidence="1 2" id="KW-0732">Signal</keyword>
<protein>
    <submittedName>
        <fullName evidence="4">M23 family metallopeptidase</fullName>
    </submittedName>
</protein>
<dbReference type="Pfam" id="PF01551">
    <property type="entry name" value="Peptidase_M23"/>
    <property type="match status" value="1"/>
</dbReference>
<feature type="chain" id="PRO_5037469238" evidence="2">
    <location>
        <begin position="28"/>
        <end position="191"/>
    </location>
</feature>
<gene>
    <name evidence="4" type="ORF">KG104_05830</name>
</gene>
<evidence type="ECO:0000313" key="5">
    <source>
        <dbReference type="Proteomes" id="UP000680588"/>
    </source>
</evidence>
<dbReference type="EMBL" id="CP076456">
    <property type="protein sequence ID" value="QWQ37272.1"/>
    <property type="molecule type" value="Genomic_DNA"/>
</dbReference>
<dbReference type="PANTHER" id="PTHR21666">
    <property type="entry name" value="PEPTIDASE-RELATED"/>
    <property type="match status" value="1"/>
</dbReference>
<name>A0A975S7I4_9MICC</name>
<dbReference type="PANTHER" id="PTHR21666:SF289">
    <property type="entry name" value="L-ALA--D-GLU ENDOPEPTIDASE"/>
    <property type="match status" value="1"/>
</dbReference>
<feature type="domain" description="M23ase beta-sheet core" evidence="3">
    <location>
        <begin position="77"/>
        <end position="172"/>
    </location>
</feature>
<evidence type="ECO:0000313" key="4">
    <source>
        <dbReference type="EMBL" id="QWQ37272.1"/>
    </source>
</evidence>
<feature type="signal peptide" evidence="2">
    <location>
        <begin position="1"/>
        <end position="27"/>
    </location>
</feature>
<dbReference type="AlphaFoldDB" id="A0A975S7I4"/>